<evidence type="ECO:0000259" key="2">
    <source>
        <dbReference type="Pfam" id="PF01520"/>
    </source>
</evidence>
<feature type="region of interest" description="Disordered" evidence="1">
    <location>
        <begin position="287"/>
        <end position="310"/>
    </location>
</feature>
<evidence type="ECO:0000313" key="4">
    <source>
        <dbReference type="Proteomes" id="UP000015480"/>
    </source>
</evidence>
<dbReference type="Gene3D" id="3.40.630.40">
    <property type="entry name" value="Zn-dependent exopeptidases"/>
    <property type="match status" value="1"/>
</dbReference>
<dbReference type="Pfam" id="PF01520">
    <property type="entry name" value="Amidase_3"/>
    <property type="match status" value="1"/>
</dbReference>
<keyword evidence="4" id="KW-1185">Reference proteome</keyword>
<dbReference type="SUPFAM" id="SSF53187">
    <property type="entry name" value="Zn-dependent exopeptidases"/>
    <property type="match status" value="1"/>
</dbReference>
<reference evidence="3 4" key="1">
    <citation type="journal article" date="2014" name="BMC Genomics">
        <title>Architecture and functions of a multipartite genome of the methylotrophic bacterium Paracoccus aminophilus JCM 7686, containing primary and secondary chromids.</title>
        <authorList>
            <person name="Dziewit L."/>
            <person name="Czarnecki J."/>
            <person name="Wibberg D."/>
            <person name="Radlinska M."/>
            <person name="Mrozek P."/>
            <person name="Szymczak M."/>
            <person name="Schluter A."/>
            <person name="Puhler A."/>
            <person name="Bartosik D."/>
        </authorList>
    </citation>
    <scope>NUCLEOTIDE SEQUENCE [LARGE SCALE GENOMIC DNA]</scope>
    <source>
        <strain evidence="3">JCM 7686</strain>
    </source>
</reference>
<dbReference type="EMBL" id="CP006650">
    <property type="protein sequence ID" value="AGT08521.1"/>
    <property type="molecule type" value="Genomic_DNA"/>
</dbReference>
<dbReference type="RefSeq" id="WP_020950159.1">
    <property type="nucleotide sequence ID" value="NC_022041.1"/>
</dbReference>
<dbReference type="PATRIC" id="fig|1367847.3.peg.1392"/>
<dbReference type="GO" id="GO:0008745">
    <property type="term" value="F:N-acetylmuramoyl-L-alanine amidase activity"/>
    <property type="evidence" value="ECO:0007669"/>
    <property type="project" value="InterPro"/>
</dbReference>
<dbReference type="STRING" id="1367847.JCM7686_1420"/>
<gene>
    <name evidence="3" type="ORF">JCM7686_1420</name>
</gene>
<dbReference type="GO" id="GO:0009253">
    <property type="term" value="P:peptidoglycan catabolic process"/>
    <property type="evidence" value="ECO:0007669"/>
    <property type="project" value="InterPro"/>
</dbReference>
<dbReference type="InterPro" id="IPR002508">
    <property type="entry name" value="MurNAc-LAA_cat"/>
</dbReference>
<proteinExistence type="predicted"/>
<dbReference type="OrthoDB" id="9806267at2"/>
<organism evidence="3 4">
    <name type="scientific">Paracoccus aminophilus JCM 7686</name>
    <dbReference type="NCBI Taxonomy" id="1367847"/>
    <lineage>
        <taxon>Bacteria</taxon>
        <taxon>Pseudomonadati</taxon>
        <taxon>Pseudomonadota</taxon>
        <taxon>Alphaproteobacteria</taxon>
        <taxon>Rhodobacterales</taxon>
        <taxon>Paracoccaceae</taxon>
        <taxon>Paracoccus</taxon>
    </lineage>
</organism>
<evidence type="ECO:0000313" key="3">
    <source>
        <dbReference type="EMBL" id="AGT08521.1"/>
    </source>
</evidence>
<dbReference type="KEGG" id="pami:JCM7686_1420"/>
<sequence>MADTKISVGPSDSLWKIAQSCGIPGGGSNWQALRVERGGKTYNLATDDLPGGLKSGDTVVVPSELGASSCQSEVNGASAALAQAPATASAAGQKAQAASGAQPATEVSATASCSTKVIFVLDPGHGGRAAKASFATAAQLKPYKDAVAAGKMTQAQYDNMFDLGGLSWNNALGAVSNTLEKTMTHRLIPLVRDHMNAMKGTILAAQPSIKSIEVHLTKEDEYVNMTGADRAGVARDKGADFFFCCHFDAAPGTTHVHLDITRVKGVVDEKRSVTLTSIDSKLLGGSYPKSAASSAGSRGPTLLYSGHKDSPPKTVQNARIVGAIISKNLATTLQTAENSPTAVSAQGESARQLANISPFNLGTNDPKKKQIVPIYLEADFINVESGDRLWNTAGYNAEIGASRTRWGIPPEPAGATEKEAWKKANLRREMPALPAGHNMFDKAAQSIALSLLLNMHHRIC</sequence>
<feature type="domain" description="MurNAc-LAA" evidence="2">
    <location>
        <begin position="120"/>
        <end position="254"/>
    </location>
</feature>
<dbReference type="HOGENOM" id="CLU_594266_0_0_5"/>
<dbReference type="AlphaFoldDB" id="S5YTH2"/>
<name>S5YTH2_PARAH</name>
<protein>
    <recommendedName>
        <fullName evidence="2">MurNAc-LAA domain-containing protein</fullName>
    </recommendedName>
</protein>
<evidence type="ECO:0000256" key="1">
    <source>
        <dbReference type="SAM" id="MobiDB-lite"/>
    </source>
</evidence>
<dbReference type="Proteomes" id="UP000015480">
    <property type="component" value="Chromosome"/>
</dbReference>
<accession>S5YTH2</accession>